<sequence length="104" mass="11411">MKVLSVLDGEPVFLKRCVLPYGQREGVLKALQKIEQDGVISKVESSALATPIVVAMKSDDGIPGISGDYRLTLNPRLRRCAATTMKPANFMKSLHGCQYFSKIN</sequence>
<dbReference type="InterPro" id="IPR043502">
    <property type="entry name" value="DNA/RNA_pol_sf"/>
</dbReference>
<dbReference type="Proteomes" id="UP000272942">
    <property type="component" value="Unassembled WGS sequence"/>
</dbReference>
<evidence type="ECO:0000313" key="1">
    <source>
        <dbReference type="EMBL" id="VDP81979.1"/>
    </source>
</evidence>
<evidence type="ECO:0000313" key="2">
    <source>
        <dbReference type="Proteomes" id="UP000272942"/>
    </source>
</evidence>
<accession>A0A183ALD4</accession>
<dbReference type="Gene3D" id="3.10.10.10">
    <property type="entry name" value="HIV Type 1 Reverse Transcriptase, subunit A, domain 1"/>
    <property type="match status" value="1"/>
</dbReference>
<dbReference type="Gene3D" id="3.30.70.270">
    <property type="match status" value="1"/>
</dbReference>
<dbReference type="EMBL" id="UZAN01045059">
    <property type="protein sequence ID" value="VDP81979.1"/>
    <property type="molecule type" value="Genomic_DNA"/>
</dbReference>
<dbReference type="AlphaFoldDB" id="A0A183ALD4"/>
<dbReference type="WBParaSite" id="ECPE_0000778801-mRNA-1">
    <property type="protein sequence ID" value="ECPE_0000778801-mRNA-1"/>
    <property type="gene ID" value="ECPE_0000778801"/>
</dbReference>
<protein>
    <submittedName>
        <fullName evidence="3">Transcriptional regulator</fullName>
    </submittedName>
</protein>
<dbReference type="InterPro" id="IPR043128">
    <property type="entry name" value="Rev_trsase/Diguanyl_cyclase"/>
</dbReference>
<evidence type="ECO:0000313" key="3">
    <source>
        <dbReference type="WBParaSite" id="ECPE_0000778801-mRNA-1"/>
    </source>
</evidence>
<proteinExistence type="predicted"/>
<dbReference type="SUPFAM" id="SSF56672">
    <property type="entry name" value="DNA/RNA polymerases"/>
    <property type="match status" value="1"/>
</dbReference>
<gene>
    <name evidence="1" type="ORF">ECPE_LOCUS7769</name>
</gene>
<reference evidence="1 2" key="2">
    <citation type="submission" date="2018-11" db="EMBL/GenBank/DDBJ databases">
        <authorList>
            <consortium name="Pathogen Informatics"/>
        </authorList>
    </citation>
    <scope>NUCLEOTIDE SEQUENCE [LARGE SCALE GENOMIC DNA]</scope>
    <source>
        <strain evidence="1 2">Egypt</strain>
    </source>
</reference>
<keyword evidence="2" id="KW-1185">Reference proteome</keyword>
<dbReference type="OrthoDB" id="10056300at2759"/>
<reference evidence="3" key="1">
    <citation type="submission" date="2016-06" db="UniProtKB">
        <authorList>
            <consortium name="WormBaseParasite"/>
        </authorList>
    </citation>
    <scope>IDENTIFICATION</scope>
</reference>
<organism evidence="3">
    <name type="scientific">Echinostoma caproni</name>
    <dbReference type="NCBI Taxonomy" id="27848"/>
    <lineage>
        <taxon>Eukaryota</taxon>
        <taxon>Metazoa</taxon>
        <taxon>Spiralia</taxon>
        <taxon>Lophotrochozoa</taxon>
        <taxon>Platyhelminthes</taxon>
        <taxon>Trematoda</taxon>
        <taxon>Digenea</taxon>
        <taxon>Plagiorchiida</taxon>
        <taxon>Echinostomata</taxon>
        <taxon>Echinostomatoidea</taxon>
        <taxon>Echinostomatidae</taxon>
        <taxon>Echinostoma</taxon>
    </lineage>
</organism>
<name>A0A183ALD4_9TREM</name>